<evidence type="ECO:0000256" key="4">
    <source>
        <dbReference type="ARBA" id="ARBA00022989"/>
    </source>
</evidence>
<keyword evidence="2" id="KW-1003">Cell membrane</keyword>
<comment type="subcellular location">
    <subcellularLocation>
        <location evidence="1">Cell membrane</location>
        <topology evidence="1">Multi-pass membrane protein</topology>
    </subcellularLocation>
</comment>
<dbReference type="InterPro" id="IPR003841">
    <property type="entry name" value="Na/Pi_transpt"/>
</dbReference>
<feature type="transmembrane region" description="Helical" evidence="6">
    <location>
        <begin position="136"/>
        <end position="154"/>
    </location>
</feature>
<evidence type="ECO:0000256" key="3">
    <source>
        <dbReference type="ARBA" id="ARBA00022692"/>
    </source>
</evidence>
<evidence type="ECO:0000313" key="8">
    <source>
        <dbReference type="EMBL" id="HGW60364.1"/>
    </source>
</evidence>
<dbReference type="NCBIfam" id="TIGR00704">
    <property type="entry name" value="NaPi_cotrn_rel"/>
    <property type="match status" value="1"/>
</dbReference>
<protein>
    <submittedName>
        <fullName evidence="8">Na/Pi cotransporter family protein</fullName>
    </submittedName>
</protein>
<feature type="transmembrane region" description="Helical" evidence="6">
    <location>
        <begin position="81"/>
        <end position="102"/>
    </location>
</feature>
<proteinExistence type="predicted"/>
<dbReference type="GO" id="GO:0044341">
    <property type="term" value="P:sodium-dependent phosphate transport"/>
    <property type="evidence" value="ECO:0007669"/>
    <property type="project" value="InterPro"/>
</dbReference>
<feature type="transmembrane region" description="Helical" evidence="6">
    <location>
        <begin position="108"/>
        <end position="124"/>
    </location>
</feature>
<gene>
    <name evidence="8" type="ORF">ENV82_02905</name>
</gene>
<accession>A0A7C4Y6L0</accession>
<dbReference type="GO" id="GO:0005886">
    <property type="term" value="C:plasma membrane"/>
    <property type="evidence" value="ECO:0007669"/>
    <property type="project" value="UniProtKB-SubCell"/>
</dbReference>
<evidence type="ECO:0000256" key="5">
    <source>
        <dbReference type="ARBA" id="ARBA00023136"/>
    </source>
</evidence>
<feature type="domain" description="PhoU" evidence="7">
    <location>
        <begin position="447"/>
        <end position="528"/>
    </location>
</feature>
<dbReference type="AlphaFoldDB" id="A0A7C4Y6L0"/>
<keyword evidence="3 6" id="KW-0812">Transmembrane</keyword>
<sequence>MGIQNLFIFIGGIALFIYGITITSQSFETFAFGGFRKFLDKVTSKPLYGLILGAVFTSIIQSSSATTVMVVSLANSGVLSFYNTLGIIFGANIGTTMTAQIIAFNLTRYALIIFAIGFLLSMLFRKETLRELGRGIMGFGLIFIGMQFMEQAVAPLRQSQFFMDLFVKMSKKPLLGVLVSLIFTGIEQSSSVTVGIIQALGAQGLLDLRAAFALVLGANIGTTVTALLASIGTNTQARRAAVSHLLFNVIGTVIFLFIFTPYVNFISRTSKDLVRQIANAHTLFNVFCAFLFLPFVKQYACLVEKLVKGEEMVIESGPKYLDERVLKMPSFAVDALYKETLHLFEVAKKNFDSVSLMMREDNTKLGKNINLRETAINEINKAIQTYAPKLTSLELTEADSKKVNLLVNVSSQIERIGDILKGLSELQVEKLSAGVKFTNFATSDLGKMLDLIREEIEIVMELMKDFSIEKFNRVEEIEKRVDEMEIELRDAHVQRLVSGVCLPEAGIIYVDMLSDLERISDHLYKIVRLLREHAPAIT</sequence>
<evidence type="ECO:0000256" key="1">
    <source>
        <dbReference type="ARBA" id="ARBA00004651"/>
    </source>
</evidence>
<feature type="transmembrane region" description="Helical" evidence="6">
    <location>
        <begin position="277"/>
        <end position="296"/>
    </location>
</feature>
<dbReference type="InterPro" id="IPR004633">
    <property type="entry name" value="NaPi_cotrn-rel/YqeW-like"/>
</dbReference>
<dbReference type="SUPFAM" id="SSF109755">
    <property type="entry name" value="PhoU-like"/>
    <property type="match status" value="1"/>
</dbReference>
<name>A0A7C4Y6L0_9BACT</name>
<evidence type="ECO:0000259" key="7">
    <source>
        <dbReference type="Pfam" id="PF01895"/>
    </source>
</evidence>
<feature type="transmembrane region" description="Helical" evidence="6">
    <location>
        <begin position="7"/>
        <end position="27"/>
    </location>
</feature>
<evidence type="ECO:0000256" key="6">
    <source>
        <dbReference type="SAM" id="Phobius"/>
    </source>
</evidence>
<dbReference type="EMBL" id="DTHV01000093">
    <property type="protein sequence ID" value="HGW60364.1"/>
    <property type="molecule type" value="Genomic_DNA"/>
</dbReference>
<dbReference type="Pfam" id="PF01895">
    <property type="entry name" value="PhoU"/>
    <property type="match status" value="1"/>
</dbReference>
<dbReference type="Pfam" id="PF02690">
    <property type="entry name" value="Na_Pi_cotrans"/>
    <property type="match status" value="2"/>
</dbReference>
<feature type="transmembrane region" description="Helical" evidence="6">
    <location>
        <begin position="245"/>
        <end position="265"/>
    </location>
</feature>
<reference evidence="8" key="1">
    <citation type="journal article" date="2020" name="mSystems">
        <title>Genome- and Community-Level Interaction Insights into Carbon Utilization and Element Cycling Functions of Hydrothermarchaeota in Hydrothermal Sediment.</title>
        <authorList>
            <person name="Zhou Z."/>
            <person name="Liu Y."/>
            <person name="Xu W."/>
            <person name="Pan J."/>
            <person name="Luo Z.H."/>
            <person name="Li M."/>
        </authorList>
    </citation>
    <scope>NUCLEOTIDE SEQUENCE [LARGE SCALE GENOMIC DNA]</scope>
    <source>
        <strain evidence="8">SpSt-794</strain>
    </source>
</reference>
<dbReference type="InterPro" id="IPR026022">
    <property type="entry name" value="PhoU_dom"/>
</dbReference>
<dbReference type="NCBIfam" id="NF037997">
    <property type="entry name" value="Na_Pi_symport"/>
    <property type="match status" value="1"/>
</dbReference>
<feature type="transmembrane region" description="Helical" evidence="6">
    <location>
        <begin position="212"/>
        <end position="233"/>
    </location>
</feature>
<keyword evidence="4 6" id="KW-1133">Transmembrane helix</keyword>
<dbReference type="Gene3D" id="1.20.58.220">
    <property type="entry name" value="Phosphate transport system protein phou homolog 2, domain 2"/>
    <property type="match status" value="1"/>
</dbReference>
<dbReference type="PANTHER" id="PTHR10010:SF46">
    <property type="entry name" value="SODIUM-DEPENDENT PHOSPHATE TRANSPORT PROTEIN 2B"/>
    <property type="match status" value="1"/>
</dbReference>
<dbReference type="PANTHER" id="PTHR10010">
    <property type="entry name" value="SOLUTE CARRIER FAMILY 34 SODIUM PHOSPHATE , MEMBER 2-RELATED"/>
    <property type="match status" value="1"/>
</dbReference>
<dbReference type="InterPro" id="IPR038078">
    <property type="entry name" value="PhoU-like_sf"/>
</dbReference>
<keyword evidence="5 6" id="KW-0472">Membrane</keyword>
<evidence type="ECO:0000256" key="2">
    <source>
        <dbReference type="ARBA" id="ARBA00022475"/>
    </source>
</evidence>
<dbReference type="GO" id="GO:0005436">
    <property type="term" value="F:sodium:phosphate symporter activity"/>
    <property type="evidence" value="ECO:0007669"/>
    <property type="project" value="InterPro"/>
</dbReference>
<organism evidence="8">
    <name type="scientific">Caldisericum exile</name>
    <dbReference type="NCBI Taxonomy" id="693075"/>
    <lineage>
        <taxon>Bacteria</taxon>
        <taxon>Pseudomonadati</taxon>
        <taxon>Caldisericota/Cryosericota group</taxon>
        <taxon>Caldisericota</taxon>
        <taxon>Caldisericia</taxon>
        <taxon>Caldisericales</taxon>
        <taxon>Caldisericaceae</taxon>
        <taxon>Caldisericum</taxon>
    </lineage>
</organism>
<feature type="transmembrane region" description="Helical" evidence="6">
    <location>
        <begin position="47"/>
        <end position="74"/>
    </location>
</feature>
<comment type="caution">
    <text evidence="8">The sequence shown here is derived from an EMBL/GenBank/DDBJ whole genome shotgun (WGS) entry which is preliminary data.</text>
</comment>